<evidence type="ECO:0000313" key="2">
    <source>
        <dbReference type="EMBL" id="TLM87842.1"/>
    </source>
</evidence>
<dbReference type="Proteomes" id="UP000305517">
    <property type="component" value="Unassembled WGS sequence"/>
</dbReference>
<accession>A0A5R8WIB9</accession>
<dbReference type="AlphaFoldDB" id="A0A5R8WIB9"/>
<protein>
    <submittedName>
        <fullName evidence="2">Uncharacterized protein</fullName>
    </submittedName>
</protein>
<evidence type="ECO:0000313" key="3">
    <source>
        <dbReference type="Proteomes" id="UP000305517"/>
    </source>
</evidence>
<organism evidence="2 3">
    <name type="scientific">Hymenobacter jeollabukensis</name>
    <dbReference type="NCBI Taxonomy" id="2025313"/>
    <lineage>
        <taxon>Bacteria</taxon>
        <taxon>Pseudomonadati</taxon>
        <taxon>Bacteroidota</taxon>
        <taxon>Cytophagia</taxon>
        <taxon>Cytophagales</taxon>
        <taxon>Hymenobacteraceae</taxon>
        <taxon>Hymenobacter</taxon>
    </lineage>
</organism>
<name>A0A5R8WIB9_9BACT</name>
<gene>
    <name evidence="2" type="ORF">FDY95_25440</name>
</gene>
<evidence type="ECO:0000256" key="1">
    <source>
        <dbReference type="SAM" id="MobiDB-lite"/>
    </source>
</evidence>
<comment type="caution">
    <text evidence="2">The sequence shown here is derived from an EMBL/GenBank/DDBJ whole genome shotgun (WGS) entry which is preliminary data.</text>
</comment>
<dbReference type="RefSeq" id="WP_138082476.1">
    <property type="nucleotide sequence ID" value="NZ_VAJM01000021.1"/>
</dbReference>
<sequence length="155" mass="16569">MLWLLLFLLLSALGVLWWRFAMPAGPSVAVTPPALSGNHPSLRTRHYRLADFHPAPVVVPPAPEPAHEPEQPAINPQEVPAAAPLLTEPEQPSPPAAEAGELPEGARHNYLSAPAPTATDAHNRGVELTAAERRAKMRALMGTALENRRAAPSTT</sequence>
<feature type="region of interest" description="Disordered" evidence="1">
    <location>
        <begin position="56"/>
        <end position="126"/>
    </location>
</feature>
<dbReference type="EMBL" id="VAJM01000021">
    <property type="protein sequence ID" value="TLM87842.1"/>
    <property type="molecule type" value="Genomic_DNA"/>
</dbReference>
<proteinExistence type="predicted"/>
<dbReference type="OrthoDB" id="886552at2"/>
<reference evidence="2 3" key="1">
    <citation type="submission" date="2019-05" db="EMBL/GenBank/DDBJ databases">
        <title>Hymenobacter edaphi sp. nov., isolated from abandoned arsenic-contaminated farmland soil.</title>
        <authorList>
            <person name="Nie L."/>
        </authorList>
    </citation>
    <scope>NUCLEOTIDE SEQUENCE [LARGE SCALE GENOMIC DNA]</scope>
    <source>
        <strain evidence="2 3">1-3-3-8</strain>
    </source>
</reference>
<keyword evidence="3" id="KW-1185">Reference proteome</keyword>